<reference evidence="5 6" key="2">
    <citation type="journal article" date="2019" name="Nat. Microbiol.">
        <title>Genomic variation and strain-specific functional adaptation in the human gut microbiome during early life.</title>
        <authorList>
            <person name="Vatanen T."/>
            <person name="Plichta D.R."/>
            <person name="Somani J."/>
            <person name="Munch P.C."/>
            <person name="Arthur T.D."/>
            <person name="Hall A.B."/>
            <person name="Rudolf S."/>
            <person name="Oakeley E.J."/>
            <person name="Ke X."/>
            <person name="Young R.A."/>
            <person name="Haiser H.J."/>
            <person name="Kolde R."/>
            <person name="Yassour M."/>
            <person name="Luopajarvi K."/>
            <person name="Siljander H."/>
            <person name="Virtanen S.M."/>
            <person name="Ilonen J."/>
            <person name="Uibo R."/>
            <person name="Tillmann V."/>
            <person name="Mokurov S."/>
            <person name="Dorshakova N."/>
            <person name="Porter J.A."/>
            <person name="McHardy A.C."/>
            <person name="Lahdesmaki H."/>
            <person name="Vlamakis H."/>
            <person name="Huttenhower C."/>
            <person name="Knip M."/>
            <person name="Xavier R.J."/>
        </authorList>
    </citation>
    <scope>NUCLEOTIDE SEQUENCE [LARGE SCALE GENOMIC DNA]</scope>
    <source>
        <strain evidence="5 6">RJX1052</strain>
    </source>
</reference>
<evidence type="ECO:0000313" key="9">
    <source>
        <dbReference type="Proteomes" id="UP000500949"/>
    </source>
</evidence>
<proteinExistence type="predicted"/>
<dbReference type="Proteomes" id="UP000347681">
    <property type="component" value="Unassembled WGS sequence"/>
</dbReference>
<dbReference type="EMBL" id="SLTX01000001">
    <property type="protein sequence ID" value="TDB06906.1"/>
    <property type="molecule type" value="Genomic_DNA"/>
</dbReference>
<evidence type="ECO:0000313" key="2">
    <source>
        <dbReference type="EMBL" id="KAA5383353.1"/>
    </source>
</evidence>
<evidence type="ECO:0000313" key="8">
    <source>
        <dbReference type="Proteomes" id="UP000481700"/>
    </source>
</evidence>
<dbReference type="EMBL" id="VVZB01000004">
    <property type="protein sequence ID" value="KAA5383353.1"/>
    <property type="molecule type" value="Genomic_DNA"/>
</dbReference>
<evidence type="ECO:0000313" key="5">
    <source>
        <dbReference type="EMBL" id="TDB06906.1"/>
    </source>
</evidence>
<evidence type="ECO:0000313" key="6">
    <source>
        <dbReference type="Proteomes" id="UP000294834"/>
    </source>
</evidence>
<sequence>MASRRNLKKKITNIASDLFLVSLMEGVNREVVCNSVHNVIKLITRISHTEPGNVKGFYKKLNEDLNKEIKVVADELAKATKA</sequence>
<gene>
    <name evidence="5" type="ORF">E1J06_05515</name>
    <name evidence="2" type="ORF">F2Y61_11010</name>
    <name evidence="1" type="ORF">F2Z07_15765</name>
    <name evidence="4" type="ORF">GKD17_04900</name>
    <name evidence="3" type="ORF">RVH45_14885</name>
</gene>
<dbReference type="Proteomes" id="UP000481700">
    <property type="component" value="Unassembled WGS sequence"/>
</dbReference>
<evidence type="ECO:0000313" key="4">
    <source>
        <dbReference type="EMBL" id="QJR75772.1"/>
    </source>
</evidence>
<dbReference type="EMBL" id="JAWDEV010000010">
    <property type="protein sequence ID" value="MDU0271145.1"/>
    <property type="molecule type" value="Genomic_DNA"/>
</dbReference>
<dbReference type="RefSeq" id="WP_007837131.1">
    <property type="nucleotide sequence ID" value="NZ_BAABYF010000001.1"/>
</dbReference>
<reference evidence="3" key="4">
    <citation type="submission" date="2023-10" db="EMBL/GenBank/DDBJ databases">
        <title>Genome of Potential pathogenic bacteria in Crohn's disease.</title>
        <authorList>
            <person name="Rodriguez-Palacios A."/>
        </authorList>
    </citation>
    <scope>NUCLEOTIDE SEQUENCE</scope>
    <source>
        <strain evidence="3">CavFT-hAR62</strain>
    </source>
</reference>
<dbReference type="Proteomes" id="UP000500949">
    <property type="component" value="Chromosome"/>
</dbReference>
<dbReference type="Proteomes" id="UP000294834">
    <property type="component" value="Unassembled WGS sequence"/>
</dbReference>
<evidence type="ECO:0000313" key="3">
    <source>
        <dbReference type="EMBL" id="MDU0271145.1"/>
    </source>
</evidence>
<protein>
    <submittedName>
        <fullName evidence="1">Uncharacterized protein</fullName>
    </submittedName>
</protein>
<dbReference type="Proteomes" id="UP001181086">
    <property type="component" value="Unassembled WGS sequence"/>
</dbReference>
<evidence type="ECO:0000313" key="7">
    <source>
        <dbReference type="Proteomes" id="UP000347681"/>
    </source>
</evidence>
<organism evidence="1 8">
    <name type="scientific">Phocaeicola dorei</name>
    <dbReference type="NCBI Taxonomy" id="357276"/>
    <lineage>
        <taxon>Bacteria</taxon>
        <taxon>Pseudomonadati</taxon>
        <taxon>Bacteroidota</taxon>
        <taxon>Bacteroidia</taxon>
        <taxon>Bacteroidales</taxon>
        <taxon>Bacteroidaceae</taxon>
        <taxon>Phocaeicola</taxon>
    </lineage>
</organism>
<reference evidence="4 9" key="3">
    <citation type="submission" date="2019-11" db="EMBL/GenBank/DDBJ databases">
        <title>Complete genome sequence of Bacteroides dorei DSM 17855.</title>
        <authorList>
            <person name="Russell J.T."/>
        </authorList>
    </citation>
    <scope>NUCLEOTIDE SEQUENCE [LARGE SCALE GENOMIC DNA]</scope>
    <source>
        <strain evidence="4 9">DSM 17855</strain>
    </source>
</reference>
<dbReference type="EMBL" id="CP046176">
    <property type="protein sequence ID" value="QJR75772.1"/>
    <property type="molecule type" value="Genomic_DNA"/>
</dbReference>
<name>A0A0K2HJ64_9BACT</name>
<evidence type="ECO:0000313" key="1">
    <source>
        <dbReference type="EMBL" id="KAA5317267.1"/>
    </source>
</evidence>
<reference evidence="7 8" key="1">
    <citation type="journal article" date="2019" name="Nat. Med.">
        <title>A library of human gut bacterial isolates paired with longitudinal multiomics data enables mechanistic microbiome research.</title>
        <authorList>
            <person name="Poyet M."/>
            <person name="Groussin M."/>
            <person name="Gibbons S.M."/>
            <person name="Avila-Pacheco J."/>
            <person name="Jiang X."/>
            <person name="Kearney S.M."/>
            <person name="Perrotta A.R."/>
            <person name="Berdy B."/>
            <person name="Zhao S."/>
            <person name="Lieberman T.D."/>
            <person name="Swanson P.K."/>
            <person name="Smith M."/>
            <person name="Roesemann S."/>
            <person name="Alexander J.E."/>
            <person name="Rich S.A."/>
            <person name="Livny J."/>
            <person name="Vlamakis H."/>
            <person name="Clish C."/>
            <person name="Bullock K."/>
            <person name="Deik A."/>
            <person name="Scott J."/>
            <person name="Pierce K.A."/>
            <person name="Xavier R.J."/>
            <person name="Alm E.J."/>
        </authorList>
    </citation>
    <scope>NUCLEOTIDE SEQUENCE [LARGE SCALE GENOMIC DNA]</scope>
    <source>
        <strain evidence="1 8">BIOML-A25</strain>
        <strain evidence="2 7">BIOML-A5</strain>
    </source>
</reference>
<dbReference type="AlphaFoldDB" id="A0A0K2HJ64"/>
<dbReference type="GeneID" id="93446021"/>
<accession>A0A0K2HJ64</accession>
<dbReference type="KEGG" id="bdh:GV66_11945"/>
<dbReference type="EMBL" id="VVZV01000018">
    <property type="protein sequence ID" value="KAA5317267.1"/>
    <property type="molecule type" value="Genomic_DNA"/>
</dbReference>